<evidence type="ECO:0000313" key="1">
    <source>
        <dbReference type="EMBL" id="KAI3758903.1"/>
    </source>
</evidence>
<proteinExistence type="predicted"/>
<organism evidence="1 2">
    <name type="scientific">Arctium lappa</name>
    <name type="common">Greater burdock</name>
    <name type="synonym">Lappa major</name>
    <dbReference type="NCBI Taxonomy" id="4217"/>
    <lineage>
        <taxon>Eukaryota</taxon>
        <taxon>Viridiplantae</taxon>
        <taxon>Streptophyta</taxon>
        <taxon>Embryophyta</taxon>
        <taxon>Tracheophyta</taxon>
        <taxon>Spermatophyta</taxon>
        <taxon>Magnoliopsida</taxon>
        <taxon>eudicotyledons</taxon>
        <taxon>Gunneridae</taxon>
        <taxon>Pentapetalae</taxon>
        <taxon>asterids</taxon>
        <taxon>campanulids</taxon>
        <taxon>Asterales</taxon>
        <taxon>Asteraceae</taxon>
        <taxon>Carduoideae</taxon>
        <taxon>Cardueae</taxon>
        <taxon>Arctiinae</taxon>
        <taxon>Arctium</taxon>
    </lineage>
</organism>
<sequence length="82" mass="9343">MPFFWSYKENMKLSLQKQGSIFEKEAGRSFFQTLIKKWSRGLHSCGLEVVALQSELNIIIPTSVLEKGLTNNNTTVYITGML</sequence>
<accession>A0ACB9EIN0</accession>
<protein>
    <submittedName>
        <fullName evidence="1">Uncharacterized protein</fullName>
    </submittedName>
</protein>
<dbReference type="EMBL" id="CM042048">
    <property type="protein sequence ID" value="KAI3758903.1"/>
    <property type="molecule type" value="Genomic_DNA"/>
</dbReference>
<keyword evidence="2" id="KW-1185">Reference proteome</keyword>
<dbReference type="Proteomes" id="UP001055879">
    <property type="component" value="Linkage Group LG02"/>
</dbReference>
<evidence type="ECO:0000313" key="2">
    <source>
        <dbReference type="Proteomes" id="UP001055879"/>
    </source>
</evidence>
<name>A0ACB9EIN0_ARCLA</name>
<reference evidence="1 2" key="2">
    <citation type="journal article" date="2022" name="Mol. Ecol. Resour.">
        <title>The genomes of chicory, endive, great burdock and yacon provide insights into Asteraceae paleo-polyploidization history and plant inulin production.</title>
        <authorList>
            <person name="Fan W."/>
            <person name="Wang S."/>
            <person name="Wang H."/>
            <person name="Wang A."/>
            <person name="Jiang F."/>
            <person name="Liu H."/>
            <person name="Zhao H."/>
            <person name="Xu D."/>
            <person name="Zhang Y."/>
        </authorList>
    </citation>
    <scope>NUCLEOTIDE SEQUENCE [LARGE SCALE GENOMIC DNA]</scope>
    <source>
        <strain evidence="2">cv. Niubang</strain>
    </source>
</reference>
<reference evidence="2" key="1">
    <citation type="journal article" date="2022" name="Mol. Ecol. Resour.">
        <title>The genomes of chicory, endive, great burdock and yacon provide insights into Asteraceae palaeo-polyploidization history and plant inulin production.</title>
        <authorList>
            <person name="Fan W."/>
            <person name="Wang S."/>
            <person name="Wang H."/>
            <person name="Wang A."/>
            <person name="Jiang F."/>
            <person name="Liu H."/>
            <person name="Zhao H."/>
            <person name="Xu D."/>
            <person name="Zhang Y."/>
        </authorList>
    </citation>
    <scope>NUCLEOTIDE SEQUENCE [LARGE SCALE GENOMIC DNA]</scope>
    <source>
        <strain evidence="2">cv. Niubang</strain>
    </source>
</reference>
<comment type="caution">
    <text evidence="1">The sequence shown here is derived from an EMBL/GenBank/DDBJ whole genome shotgun (WGS) entry which is preliminary data.</text>
</comment>
<gene>
    <name evidence="1" type="ORF">L6452_06476</name>
</gene>